<organism evidence="1 2">
    <name type="scientific">Arctium lappa</name>
    <name type="common">Greater burdock</name>
    <name type="synonym">Lappa major</name>
    <dbReference type="NCBI Taxonomy" id="4217"/>
    <lineage>
        <taxon>Eukaryota</taxon>
        <taxon>Viridiplantae</taxon>
        <taxon>Streptophyta</taxon>
        <taxon>Embryophyta</taxon>
        <taxon>Tracheophyta</taxon>
        <taxon>Spermatophyta</taxon>
        <taxon>Magnoliopsida</taxon>
        <taxon>eudicotyledons</taxon>
        <taxon>Gunneridae</taxon>
        <taxon>Pentapetalae</taxon>
        <taxon>asterids</taxon>
        <taxon>campanulids</taxon>
        <taxon>Asterales</taxon>
        <taxon>Asteraceae</taxon>
        <taxon>Carduoideae</taxon>
        <taxon>Cardueae</taxon>
        <taxon>Arctiinae</taxon>
        <taxon>Arctium</taxon>
    </lineage>
</organism>
<dbReference type="Proteomes" id="UP001055879">
    <property type="component" value="Linkage Group LG01"/>
</dbReference>
<evidence type="ECO:0000313" key="1">
    <source>
        <dbReference type="EMBL" id="KAI3769352.1"/>
    </source>
</evidence>
<dbReference type="EMBL" id="CM042047">
    <property type="protein sequence ID" value="KAI3769352.1"/>
    <property type="molecule type" value="Genomic_DNA"/>
</dbReference>
<keyword evidence="2" id="KW-1185">Reference proteome</keyword>
<sequence length="293" mass="32807">MKTFTHVEVSRAITRYLTVNAQIFETTVGQEVSRAITSAYYRGALGALLVYDVTKPTTFKNVRRWLKELRDHANSNSVIMLIGNKTDLEHLRGVSTEDAQKFAEKEGLLFMETSALEAINVEKALETIIGEIYRIICKKLISSGKEKGKAAAGRSIKQGETLVDLRTGEEVYMTQPPGTTISPSGDLGWFNWIDRTHGWFLYLTPAGDNCTRYALCGVYGSCDIRQSQSCECLRGFTPKRVDRWDVSDWSDGCRREIGLNCSIGVGFRRYSSMKLPDTQGSWYDTSMGMSGEV</sequence>
<protein>
    <submittedName>
        <fullName evidence="1">Uncharacterized protein</fullName>
    </submittedName>
</protein>
<reference evidence="1 2" key="2">
    <citation type="journal article" date="2022" name="Mol. Ecol. Resour.">
        <title>The genomes of chicory, endive, great burdock and yacon provide insights into Asteraceae paleo-polyploidization history and plant inulin production.</title>
        <authorList>
            <person name="Fan W."/>
            <person name="Wang S."/>
            <person name="Wang H."/>
            <person name="Wang A."/>
            <person name="Jiang F."/>
            <person name="Liu H."/>
            <person name="Zhao H."/>
            <person name="Xu D."/>
            <person name="Zhang Y."/>
        </authorList>
    </citation>
    <scope>NUCLEOTIDE SEQUENCE [LARGE SCALE GENOMIC DNA]</scope>
    <source>
        <strain evidence="2">cv. Niubang</strain>
    </source>
</reference>
<proteinExistence type="predicted"/>
<name>A0ACB9FDW6_ARCLA</name>
<reference evidence="2" key="1">
    <citation type="journal article" date="2022" name="Mol. Ecol. Resour.">
        <title>The genomes of chicory, endive, great burdock and yacon provide insights into Asteraceae palaeo-polyploidization history and plant inulin production.</title>
        <authorList>
            <person name="Fan W."/>
            <person name="Wang S."/>
            <person name="Wang H."/>
            <person name="Wang A."/>
            <person name="Jiang F."/>
            <person name="Liu H."/>
            <person name="Zhao H."/>
            <person name="Xu D."/>
            <person name="Zhang Y."/>
        </authorList>
    </citation>
    <scope>NUCLEOTIDE SEQUENCE [LARGE SCALE GENOMIC DNA]</scope>
    <source>
        <strain evidence="2">cv. Niubang</strain>
    </source>
</reference>
<evidence type="ECO:0000313" key="2">
    <source>
        <dbReference type="Proteomes" id="UP001055879"/>
    </source>
</evidence>
<gene>
    <name evidence="1" type="ORF">L6452_00453</name>
</gene>
<accession>A0ACB9FDW6</accession>
<comment type="caution">
    <text evidence="1">The sequence shown here is derived from an EMBL/GenBank/DDBJ whole genome shotgun (WGS) entry which is preliminary data.</text>
</comment>